<dbReference type="Proteomes" id="UP000067711">
    <property type="component" value="Chromosome 1"/>
</dbReference>
<organism evidence="1 2">
    <name type="scientific">Burkholderia mayonis</name>
    <dbReference type="NCBI Taxonomy" id="1385591"/>
    <lineage>
        <taxon>Bacteria</taxon>
        <taxon>Pseudomonadati</taxon>
        <taxon>Pseudomonadota</taxon>
        <taxon>Betaproteobacteria</taxon>
        <taxon>Burkholderiales</taxon>
        <taxon>Burkholderiaceae</taxon>
        <taxon>Burkholderia</taxon>
        <taxon>pseudomallei group</taxon>
    </lineage>
</organism>
<name>A0A1B4G3T5_9BURK</name>
<evidence type="ECO:0000313" key="1">
    <source>
        <dbReference type="EMBL" id="AOJ10579.1"/>
    </source>
</evidence>
<dbReference type="EMBL" id="CP013389">
    <property type="protein sequence ID" value="AOJ10579.1"/>
    <property type="molecule type" value="Genomic_DNA"/>
</dbReference>
<dbReference type="AlphaFoldDB" id="A0A1B4G3T5"/>
<evidence type="ECO:0000313" key="2">
    <source>
        <dbReference type="Proteomes" id="UP000067711"/>
    </source>
</evidence>
<reference evidence="1 2" key="1">
    <citation type="submission" date="2015-12" db="EMBL/GenBank/DDBJ databases">
        <title>Diversity of Burkholderia near neighbor genomes.</title>
        <authorList>
            <person name="Sahl J."/>
            <person name="Wagner D."/>
            <person name="Keim P."/>
        </authorList>
    </citation>
    <scope>NUCLEOTIDE SEQUENCE [LARGE SCALE GENOMIC DNA]</scope>
    <source>
        <strain evidence="1 2">BDU8</strain>
    </source>
</reference>
<gene>
    <name evidence="1" type="ORF">WS71_25720</name>
</gene>
<proteinExistence type="predicted"/>
<protein>
    <submittedName>
        <fullName evidence="1">Uncharacterized protein</fullName>
    </submittedName>
</protein>
<accession>A0A1B4G3T5</accession>
<dbReference type="RefSeq" id="WP_066490676.1">
    <property type="nucleotide sequence ID" value="NZ_CP013389.1"/>
</dbReference>
<sequence>MPKLSKEDIQRIDTELSFPYGCVVLRCDDDTVTIQVQRTKPRRYDLMVYVNGWFRGSYLKESAPEHRFYRPVKFSAYKPSERANIEKQFGKRNARKYFPGLDKTITIFVPSWNTPGTMLRHFARVCESVTLVSVGVTVNTFADASVSEPANV</sequence>